<evidence type="ECO:0000313" key="9">
    <source>
        <dbReference type="Proteomes" id="UP000243468"/>
    </source>
</evidence>
<dbReference type="SMART" id="SM00226">
    <property type="entry name" value="LMWPc"/>
    <property type="match status" value="1"/>
</dbReference>
<feature type="active site" description="Proton donor" evidence="6">
    <location>
        <position position="115"/>
    </location>
</feature>
<dbReference type="RefSeq" id="WP_092820098.1">
    <property type="nucleotide sequence ID" value="NZ_BAABKJ010000009.1"/>
</dbReference>
<dbReference type="OrthoDB" id="9784339at2"/>
<dbReference type="InterPro" id="IPR050438">
    <property type="entry name" value="LMW_PTPase"/>
</dbReference>
<accession>A0A1G6M2D4</accession>
<dbReference type="InterPro" id="IPR023485">
    <property type="entry name" value="Ptyr_pPase"/>
</dbReference>
<evidence type="ECO:0000256" key="3">
    <source>
        <dbReference type="ARBA" id="ARBA00022801"/>
    </source>
</evidence>
<dbReference type="SUPFAM" id="SSF52788">
    <property type="entry name" value="Phosphotyrosine protein phosphatases I"/>
    <property type="match status" value="1"/>
</dbReference>
<dbReference type="PRINTS" id="PR00719">
    <property type="entry name" value="LMWPTPASE"/>
</dbReference>
<evidence type="ECO:0000256" key="4">
    <source>
        <dbReference type="ARBA" id="ARBA00022912"/>
    </source>
</evidence>
<feature type="active site" description="Nucleophile" evidence="6">
    <location>
        <position position="10"/>
    </location>
</feature>
<dbReference type="CDD" id="cd16343">
    <property type="entry name" value="LMWPTP"/>
    <property type="match status" value="1"/>
</dbReference>
<dbReference type="Gene3D" id="3.40.50.2300">
    <property type="match status" value="1"/>
</dbReference>
<keyword evidence="9" id="KW-1185">Reference proteome</keyword>
<dbReference type="EC" id="3.1.3.48" evidence="2"/>
<reference evidence="9" key="1">
    <citation type="submission" date="2016-09" db="EMBL/GenBank/DDBJ databases">
        <authorList>
            <person name="Varghese N."/>
            <person name="Submissions S."/>
        </authorList>
    </citation>
    <scope>NUCLEOTIDE SEQUENCE [LARGE SCALE GENOMIC DNA]</scope>
    <source>
        <strain evidence="9">ANC 4667</strain>
    </source>
</reference>
<protein>
    <recommendedName>
        <fullName evidence="2">protein-tyrosine-phosphatase</fullName>
        <ecNumber evidence="2">3.1.3.48</ecNumber>
    </recommendedName>
</protein>
<evidence type="ECO:0000313" key="8">
    <source>
        <dbReference type="EMBL" id="SDC49630.1"/>
    </source>
</evidence>
<name>A0A1G6M2D4_9GAMM</name>
<feature type="active site" evidence="6">
    <location>
        <position position="16"/>
    </location>
</feature>
<keyword evidence="3" id="KW-0378">Hydrolase</keyword>
<evidence type="ECO:0000256" key="1">
    <source>
        <dbReference type="ARBA" id="ARBA00011063"/>
    </source>
</evidence>
<dbReference type="STRING" id="1226327.SAMN05421732_107112"/>
<dbReference type="InterPro" id="IPR036196">
    <property type="entry name" value="Ptyr_pPase_sf"/>
</dbReference>
<evidence type="ECO:0000256" key="2">
    <source>
        <dbReference type="ARBA" id="ARBA00013064"/>
    </source>
</evidence>
<dbReference type="Proteomes" id="UP000243468">
    <property type="component" value="Unassembled WGS sequence"/>
</dbReference>
<evidence type="ECO:0000256" key="5">
    <source>
        <dbReference type="ARBA" id="ARBA00051722"/>
    </source>
</evidence>
<gene>
    <name evidence="8" type="ORF">SAMN05421732_107112</name>
</gene>
<organism evidence="8 9">
    <name type="scientific">Acinetobacter kookii</name>
    <dbReference type="NCBI Taxonomy" id="1226327"/>
    <lineage>
        <taxon>Bacteria</taxon>
        <taxon>Pseudomonadati</taxon>
        <taxon>Pseudomonadota</taxon>
        <taxon>Gammaproteobacteria</taxon>
        <taxon>Moraxellales</taxon>
        <taxon>Moraxellaceae</taxon>
        <taxon>Acinetobacter</taxon>
    </lineage>
</organism>
<dbReference type="EMBL" id="FMYO01000007">
    <property type="protein sequence ID" value="SDC49630.1"/>
    <property type="molecule type" value="Genomic_DNA"/>
</dbReference>
<dbReference type="InterPro" id="IPR017867">
    <property type="entry name" value="Tyr_phospatase_low_mol_wt"/>
</dbReference>
<dbReference type="PANTHER" id="PTHR11717">
    <property type="entry name" value="LOW MOLECULAR WEIGHT PROTEIN TYROSINE PHOSPHATASE"/>
    <property type="match status" value="1"/>
</dbReference>
<sequence>MNIQNILVVCVGNICRSPMAEYFLKQQYQQLHIESAGISGLTGHAADPKATLCMQRLGIDMSAHIAKKLNANLIKKADLILVMSQNQQKHIEQTWPFAKGKTFRLGHWQGKNVPDPYQHEQLVFDETCQLIQDCISDWTQHI</sequence>
<evidence type="ECO:0000259" key="7">
    <source>
        <dbReference type="SMART" id="SM00226"/>
    </source>
</evidence>
<comment type="catalytic activity">
    <reaction evidence="5">
        <text>O-phospho-L-tyrosyl-[protein] + H2O = L-tyrosyl-[protein] + phosphate</text>
        <dbReference type="Rhea" id="RHEA:10684"/>
        <dbReference type="Rhea" id="RHEA-COMP:10136"/>
        <dbReference type="Rhea" id="RHEA-COMP:20101"/>
        <dbReference type="ChEBI" id="CHEBI:15377"/>
        <dbReference type="ChEBI" id="CHEBI:43474"/>
        <dbReference type="ChEBI" id="CHEBI:46858"/>
        <dbReference type="ChEBI" id="CHEBI:61978"/>
        <dbReference type="EC" id="3.1.3.48"/>
    </reaction>
</comment>
<dbReference type="Pfam" id="PF01451">
    <property type="entry name" value="LMWPc"/>
    <property type="match status" value="1"/>
</dbReference>
<dbReference type="GO" id="GO:0004725">
    <property type="term" value="F:protein tyrosine phosphatase activity"/>
    <property type="evidence" value="ECO:0007669"/>
    <property type="project" value="UniProtKB-EC"/>
</dbReference>
<comment type="similarity">
    <text evidence="1">Belongs to the low molecular weight phosphotyrosine protein phosphatase family.</text>
</comment>
<feature type="domain" description="Phosphotyrosine protein phosphatase I" evidence="7">
    <location>
        <begin position="4"/>
        <end position="141"/>
    </location>
</feature>
<evidence type="ECO:0000256" key="6">
    <source>
        <dbReference type="PIRSR" id="PIRSR617867-1"/>
    </source>
</evidence>
<dbReference type="AlphaFoldDB" id="A0A1G6M2D4"/>
<proteinExistence type="inferred from homology"/>
<keyword evidence="4" id="KW-0904">Protein phosphatase</keyword>
<dbReference type="PANTHER" id="PTHR11717:SF31">
    <property type="entry name" value="LOW MOLECULAR WEIGHT PROTEIN-TYROSINE-PHOSPHATASE ETP-RELATED"/>
    <property type="match status" value="1"/>
</dbReference>